<dbReference type="RefSeq" id="WP_123931227.1">
    <property type="nucleotide sequence ID" value="NZ_RKRE01000003.1"/>
</dbReference>
<name>A0A3N5ADG3_9THEO</name>
<dbReference type="Proteomes" id="UP000282654">
    <property type="component" value="Unassembled WGS sequence"/>
</dbReference>
<sequence length="82" mass="9635">MGELKKLLEKIKRNPKAVRFEELDKVLRKMGFTRSQPGSGSSHYVYRRGRQKLVVPYRRPYILQAYVVRAIKLLEEEADENG</sequence>
<evidence type="ECO:0008006" key="3">
    <source>
        <dbReference type="Google" id="ProtNLM"/>
    </source>
</evidence>
<dbReference type="SUPFAM" id="SSF54786">
    <property type="entry name" value="YcfA/nrd intein domain"/>
    <property type="match status" value="1"/>
</dbReference>
<evidence type="ECO:0000313" key="2">
    <source>
        <dbReference type="Proteomes" id="UP000282654"/>
    </source>
</evidence>
<dbReference type="OrthoDB" id="361893at2"/>
<accession>A0A3N5ADG3</accession>
<protein>
    <recommendedName>
        <fullName evidence="3">HicA-like toxin of HicAB toxin-antitoxin system</fullName>
    </recommendedName>
</protein>
<comment type="caution">
    <text evidence="1">The sequence shown here is derived from an EMBL/GenBank/DDBJ whole genome shotgun (WGS) entry which is preliminary data.</text>
</comment>
<reference evidence="1 2" key="1">
    <citation type="submission" date="2018-11" db="EMBL/GenBank/DDBJ databases">
        <title>Genomic Encyclopedia of Type Strains, Phase IV (KMG-IV): sequencing the most valuable type-strain genomes for metagenomic binning, comparative biology and taxonomic classification.</title>
        <authorList>
            <person name="Goeker M."/>
        </authorList>
    </citation>
    <scope>NUCLEOTIDE SEQUENCE [LARGE SCALE GENOMIC DNA]</scope>
    <source>
        <strain evidence="1 2">DSM 102936</strain>
    </source>
</reference>
<organism evidence="1 2">
    <name type="scientific">Thermodesulfitimonas autotrophica</name>
    <dbReference type="NCBI Taxonomy" id="1894989"/>
    <lineage>
        <taxon>Bacteria</taxon>
        <taxon>Bacillati</taxon>
        <taxon>Bacillota</taxon>
        <taxon>Clostridia</taxon>
        <taxon>Thermoanaerobacterales</taxon>
        <taxon>Thermoanaerobacteraceae</taxon>
        <taxon>Thermodesulfitimonas</taxon>
    </lineage>
</organism>
<dbReference type="AlphaFoldDB" id="A0A3N5ADG3"/>
<dbReference type="EMBL" id="RKRE01000003">
    <property type="protein sequence ID" value="RPF42697.1"/>
    <property type="molecule type" value="Genomic_DNA"/>
</dbReference>
<keyword evidence="2" id="KW-1185">Reference proteome</keyword>
<evidence type="ECO:0000313" key="1">
    <source>
        <dbReference type="EMBL" id="RPF42697.1"/>
    </source>
</evidence>
<proteinExistence type="predicted"/>
<gene>
    <name evidence="1" type="ORF">EDD75_1805</name>
</gene>